<gene>
    <name evidence="1" type="ORF">AVEN_21291_1</name>
</gene>
<accession>A0A4Y2LUY3</accession>
<sequence length="88" mass="10526">VVIQLLNRKGKIEVIQKRIAAQCRIDYSPHIQLLWRNRLQLLTSLHISGKPAIHFTDKPDILERERKKAIKIYGNQPNGWWWLEFRLD</sequence>
<dbReference type="AlphaFoldDB" id="A0A4Y2LUY3"/>
<feature type="non-terminal residue" evidence="1">
    <location>
        <position position="1"/>
    </location>
</feature>
<organism evidence="1 2">
    <name type="scientific">Araneus ventricosus</name>
    <name type="common">Orbweaver spider</name>
    <name type="synonym">Epeira ventricosa</name>
    <dbReference type="NCBI Taxonomy" id="182803"/>
    <lineage>
        <taxon>Eukaryota</taxon>
        <taxon>Metazoa</taxon>
        <taxon>Ecdysozoa</taxon>
        <taxon>Arthropoda</taxon>
        <taxon>Chelicerata</taxon>
        <taxon>Arachnida</taxon>
        <taxon>Araneae</taxon>
        <taxon>Araneomorphae</taxon>
        <taxon>Entelegynae</taxon>
        <taxon>Araneoidea</taxon>
        <taxon>Araneidae</taxon>
        <taxon>Araneus</taxon>
    </lineage>
</organism>
<protein>
    <submittedName>
        <fullName evidence="1">Uncharacterized protein</fullName>
    </submittedName>
</protein>
<evidence type="ECO:0000313" key="1">
    <source>
        <dbReference type="EMBL" id="GBN17910.1"/>
    </source>
</evidence>
<name>A0A4Y2LUY3_ARAVE</name>
<evidence type="ECO:0000313" key="2">
    <source>
        <dbReference type="Proteomes" id="UP000499080"/>
    </source>
</evidence>
<dbReference type="Proteomes" id="UP000499080">
    <property type="component" value="Unassembled WGS sequence"/>
</dbReference>
<keyword evidence="2" id="KW-1185">Reference proteome</keyword>
<reference evidence="1 2" key="1">
    <citation type="journal article" date="2019" name="Sci. Rep.">
        <title>Orb-weaving spider Araneus ventricosus genome elucidates the spidroin gene catalogue.</title>
        <authorList>
            <person name="Kono N."/>
            <person name="Nakamura H."/>
            <person name="Ohtoshi R."/>
            <person name="Moran D.A.P."/>
            <person name="Shinohara A."/>
            <person name="Yoshida Y."/>
            <person name="Fujiwara M."/>
            <person name="Mori M."/>
            <person name="Tomita M."/>
            <person name="Arakawa K."/>
        </authorList>
    </citation>
    <scope>NUCLEOTIDE SEQUENCE [LARGE SCALE GENOMIC DNA]</scope>
</reference>
<proteinExistence type="predicted"/>
<dbReference type="EMBL" id="BGPR01120178">
    <property type="protein sequence ID" value="GBN17910.1"/>
    <property type="molecule type" value="Genomic_DNA"/>
</dbReference>
<comment type="caution">
    <text evidence="1">The sequence shown here is derived from an EMBL/GenBank/DDBJ whole genome shotgun (WGS) entry which is preliminary data.</text>
</comment>